<organism evidence="5 6">
    <name type="scientific">Mytilus coruscus</name>
    <name type="common">Sea mussel</name>
    <dbReference type="NCBI Taxonomy" id="42192"/>
    <lineage>
        <taxon>Eukaryota</taxon>
        <taxon>Metazoa</taxon>
        <taxon>Spiralia</taxon>
        <taxon>Lophotrochozoa</taxon>
        <taxon>Mollusca</taxon>
        <taxon>Bivalvia</taxon>
        <taxon>Autobranchia</taxon>
        <taxon>Pteriomorphia</taxon>
        <taxon>Mytilida</taxon>
        <taxon>Mytiloidea</taxon>
        <taxon>Mytilidae</taxon>
        <taxon>Mytilinae</taxon>
        <taxon>Mytilus</taxon>
    </lineage>
</organism>
<dbReference type="EMBL" id="CACVKT020008718">
    <property type="protein sequence ID" value="CAC5416874.1"/>
    <property type="molecule type" value="Genomic_DNA"/>
</dbReference>
<keyword evidence="4" id="KW-1133">Transmembrane helix</keyword>
<reference evidence="5 6" key="1">
    <citation type="submission" date="2020-06" db="EMBL/GenBank/DDBJ databases">
        <authorList>
            <person name="Li R."/>
            <person name="Bekaert M."/>
        </authorList>
    </citation>
    <scope>NUCLEOTIDE SEQUENCE [LARGE SCALE GENOMIC DNA]</scope>
    <source>
        <strain evidence="6">wild</strain>
    </source>
</reference>
<dbReference type="PANTHER" id="PTHR13800">
    <property type="entry name" value="TRANSIENT RECEPTOR POTENTIAL CATION CHANNEL, SUBFAMILY M, MEMBER 6"/>
    <property type="match status" value="1"/>
</dbReference>
<feature type="transmembrane region" description="Helical" evidence="4">
    <location>
        <begin position="64"/>
        <end position="85"/>
    </location>
</feature>
<dbReference type="GO" id="GO:0099604">
    <property type="term" value="F:ligand-gated calcium channel activity"/>
    <property type="evidence" value="ECO:0007669"/>
    <property type="project" value="TreeGrafter"/>
</dbReference>
<accession>A0A6J8E809</accession>
<name>A0A6J8E809_MYTCO</name>
<sequence length="260" mass="30738">MYPNSTLGFQLFKDIIYMPYWQLYGELFLAEFEGKEPSPCSQDVSLYSKGTIARCPEVNQINTLLLAIYMVVTHIILINILIAMFSNTFTKVQDNNELVWKFHRYSLVQEYYDKSLLIPPLIIFSHMIRIVMCIYHKCGGITHRNNMFKMKRIDFKNKLEEKAVYRYFNLPARKRRYRANNMEDEEDGLEGSYEQDTELNLQEQFELLSSGMDLMQINQMETLQSINQLKEKQQKLLIVDINSNTHGRTFVPMEVPIRRS</sequence>
<evidence type="ECO:0000256" key="3">
    <source>
        <dbReference type="ARBA" id="ARBA00023303"/>
    </source>
</evidence>
<keyword evidence="1" id="KW-0813">Transport</keyword>
<evidence type="ECO:0000256" key="1">
    <source>
        <dbReference type="ARBA" id="ARBA00022448"/>
    </source>
</evidence>
<gene>
    <name evidence="5" type="ORF">MCOR_49448</name>
</gene>
<dbReference type="GO" id="GO:0005886">
    <property type="term" value="C:plasma membrane"/>
    <property type="evidence" value="ECO:0007669"/>
    <property type="project" value="TreeGrafter"/>
</dbReference>
<proteinExistence type="predicted"/>
<feature type="transmembrane region" description="Helical" evidence="4">
    <location>
        <begin position="116"/>
        <end position="135"/>
    </location>
</feature>
<evidence type="ECO:0008006" key="7">
    <source>
        <dbReference type="Google" id="ProtNLM"/>
    </source>
</evidence>
<dbReference type="InterPro" id="IPR002153">
    <property type="entry name" value="TRPC_channel"/>
</dbReference>
<dbReference type="Proteomes" id="UP000507470">
    <property type="component" value="Unassembled WGS sequence"/>
</dbReference>
<keyword evidence="3" id="KW-0407">Ion channel</keyword>
<keyword evidence="6" id="KW-1185">Reference proteome</keyword>
<dbReference type="PRINTS" id="PR01097">
    <property type="entry name" value="TRNSRECEPTRP"/>
</dbReference>
<evidence type="ECO:0000313" key="5">
    <source>
        <dbReference type="EMBL" id="CAC5416874.1"/>
    </source>
</evidence>
<evidence type="ECO:0000256" key="4">
    <source>
        <dbReference type="SAM" id="Phobius"/>
    </source>
</evidence>
<dbReference type="AlphaFoldDB" id="A0A6J8E809"/>
<dbReference type="OrthoDB" id="6154571at2759"/>
<dbReference type="InterPro" id="IPR050927">
    <property type="entry name" value="TRPM"/>
</dbReference>
<protein>
    <recommendedName>
        <fullName evidence="7">Ion transport domain-containing protein</fullName>
    </recommendedName>
</protein>
<keyword evidence="4" id="KW-0812">Transmembrane</keyword>
<keyword evidence="2" id="KW-0406">Ion transport</keyword>
<evidence type="ECO:0000256" key="2">
    <source>
        <dbReference type="ARBA" id="ARBA00023065"/>
    </source>
</evidence>
<evidence type="ECO:0000313" key="6">
    <source>
        <dbReference type="Proteomes" id="UP000507470"/>
    </source>
</evidence>
<keyword evidence="4" id="KW-0472">Membrane</keyword>
<dbReference type="PANTHER" id="PTHR13800:SF12">
    <property type="entry name" value="TRANSIENT RECEPTOR POTENTIAL CATION CHANNEL SUBFAMILY M MEMBER-LIKE 2"/>
    <property type="match status" value="1"/>
</dbReference>